<dbReference type="Gene3D" id="3.40.350.10">
    <property type="entry name" value="Creatinase/prolidase N-terminal domain"/>
    <property type="match status" value="1"/>
</dbReference>
<dbReference type="EMBL" id="JACEOL010000001">
    <property type="protein sequence ID" value="MBA4600802.1"/>
    <property type="molecule type" value="Genomic_DNA"/>
</dbReference>
<dbReference type="InterPro" id="IPR029149">
    <property type="entry name" value="Creatin/AminoP/Spt16_N"/>
</dbReference>
<evidence type="ECO:0000259" key="7">
    <source>
        <dbReference type="Pfam" id="PF01321"/>
    </source>
</evidence>
<dbReference type="InterPro" id="IPR000994">
    <property type="entry name" value="Pept_M24"/>
</dbReference>
<comment type="caution">
    <text evidence="8">The sequence shown here is derived from an EMBL/GenBank/DDBJ whole genome shotgun (WGS) entry which is preliminary data.</text>
</comment>
<dbReference type="InterPro" id="IPR036005">
    <property type="entry name" value="Creatinase/aminopeptidase-like"/>
</dbReference>
<dbReference type="SUPFAM" id="SSF53092">
    <property type="entry name" value="Creatinase/prolidase N-terminal domain"/>
    <property type="match status" value="1"/>
</dbReference>
<dbReference type="GO" id="GO:0046872">
    <property type="term" value="F:metal ion binding"/>
    <property type="evidence" value="ECO:0007669"/>
    <property type="project" value="UniProtKB-KW"/>
</dbReference>
<reference evidence="8 9" key="1">
    <citation type="submission" date="2020-07" db="EMBL/GenBank/DDBJ databases">
        <title>Thermoactinomyces phylogeny.</title>
        <authorList>
            <person name="Dunlap C."/>
        </authorList>
    </citation>
    <scope>NUCLEOTIDE SEQUENCE [LARGE SCALE GENOMIC DNA]</scope>
    <source>
        <strain evidence="8 9">AMNI-1</strain>
    </source>
</reference>
<dbReference type="GO" id="GO:0004177">
    <property type="term" value="F:aminopeptidase activity"/>
    <property type="evidence" value="ECO:0007669"/>
    <property type="project" value="UniProtKB-KW"/>
</dbReference>
<dbReference type="CDD" id="cd01092">
    <property type="entry name" value="APP-like"/>
    <property type="match status" value="1"/>
</dbReference>
<dbReference type="Proteomes" id="UP000538292">
    <property type="component" value="Unassembled WGS sequence"/>
</dbReference>
<sequence length="365" mass="41119">MNQRIDKITTWLKNESIDVAFVHSSENVFYLSNFMCHPNERLLGLFVFAESDPFLVCPRMEEQAAKDAGWSHKIISYDDVEDPWEMIRTEWKHRSLQEESVIAIEKDVVSYARAEKLQTLSKKVQFRSLDDTLNQLRLVKDAAELEILREAARLADEAIQVGIDHLTEACTEMDVLAAIELAMKKKGVADMSFPTMVLFGEKSALPHGHPGLRRLKKGDLVLFDLGVVWNGYCSDITRTVAFDRISEQQREIYEVVKEAQQAAIDALKPGVRVGDLDRIARNRISKAGYGNCFTHRLGHGLGISVHEFPSVNETNDHLLKEGMVFTIEPGIYVPEAGGVRIEDDVCITEDGAEILTSFTKELVIV</sequence>
<dbReference type="FunFam" id="3.90.230.10:FF:000014">
    <property type="entry name" value="Aminopeptidase P family protein"/>
    <property type="match status" value="1"/>
</dbReference>
<comment type="cofactor">
    <cofactor evidence="1">
        <name>Mn(2+)</name>
        <dbReference type="ChEBI" id="CHEBI:29035"/>
    </cofactor>
</comment>
<dbReference type="AlphaFoldDB" id="A0A7W2AQ13"/>
<evidence type="ECO:0000259" key="6">
    <source>
        <dbReference type="Pfam" id="PF00557"/>
    </source>
</evidence>
<dbReference type="PROSITE" id="PS00491">
    <property type="entry name" value="PROLINE_PEPTIDASE"/>
    <property type="match status" value="1"/>
</dbReference>
<organism evidence="8 9">
    <name type="scientific">Thermoactinomyces mirandus</name>
    <dbReference type="NCBI Taxonomy" id="2756294"/>
    <lineage>
        <taxon>Bacteria</taxon>
        <taxon>Bacillati</taxon>
        <taxon>Bacillota</taxon>
        <taxon>Bacilli</taxon>
        <taxon>Bacillales</taxon>
        <taxon>Thermoactinomycetaceae</taxon>
        <taxon>Thermoactinomyces</taxon>
    </lineage>
</organism>
<evidence type="ECO:0000313" key="8">
    <source>
        <dbReference type="EMBL" id="MBA4600802.1"/>
    </source>
</evidence>
<evidence type="ECO:0000256" key="2">
    <source>
        <dbReference type="ARBA" id="ARBA00008766"/>
    </source>
</evidence>
<dbReference type="PRINTS" id="PR00599">
    <property type="entry name" value="MAPEPTIDASE"/>
</dbReference>
<dbReference type="PANTHER" id="PTHR46112:SF10">
    <property type="entry name" value="DIPEPTIDASE YKVY-RELATED"/>
    <property type="match status" value="1"/>
</dbReference>
<dbReference type="RefSeq" id="WP_181736644.1">
    <property type="nucleotide sequence ID" value="NZ_JACEOL010000001.1"/>
</dbReference>
<dbReference type="GO" id="GO:0008235">
    <property type="term" value="F:metalloexopeptidase activity"/>
    <property type="evidence" value="ECO:0007669"/>
    <property type="project" value="UniProtKB-ARBA"/>
</dbReference>
<dbReference type="SUPFAM" id="SSF55920">
    <property type="entry name" value="Creatinase/aminopeptidase"/>
    <property type="match status" value="1"/>
</dbReference>
<proteinExistence type="inferred from homology"/>
<keyword evidence="8" id="KW-0031">Aminopeptidase</keyword>
<gene>
    <name evidence="8" type="ORF">H2C83_00380</name>
</gene>
<feature type="domain" description="Creatinase N-terminal" evidence="7">
    <location>
        <begin position="4"/>
        <end position="139"/>
    </location>
</feature>
<dbReference type="InterPro" id="IPR001714">
    <property type="entry name" value="Pept_M24_MAP"/>
</dbReference>
<comment type="similarity">
    <text evidence="2">Belongs to the peptidase M24B family.</text>
</comment>
<evidence type="ECO:0000256" key="4">
    <source>
        <dbReference type="ARBA" id="ARBA00022801"/>
    </source>
</evidence>
<evidence type="ECO:0000256" key="3">
    <source>
        <dbReference type="ARBA" id="ARBA00022723"/>
    </source>
</evidence>
<keyword evidence="8" id="KW-0645">Protease</keyword>
<dbReference type="InterPro" id="IPR000587">
    <property type="entry name" value="Creatinase_N"/>
</dbReference>
<evidence type="ECO:0000313" key="9">
    <source>
        <dbReference type="Proteomes" id="UP000538292"/>
    </source>
</evidence>
<evidence type="ECO:0000256" key="5">
    <source>
        <dbReference type="ARBA" id="ARBA00023211"/>
    </source>
</evidence>
<dbReference type="Gene3D" id="3.90.230.10">
    <property type="entry name" value="Creatinase/methionine aminopeptidase superfamily"/>
    <property type="match status" value="1"/>
</dbReference>
<dbReference type="InterPro" id="IPR050659">
    <property type="entry name" value="Peptidase_M24B"/>
</dbReference>
<feature type="domain" description="Peptidase M24" evidence="6">
    <location>
        <begin position="146"/>
        <end position="349"/>
    </location>
</feature>
<keyword evidence="4" id="KW-0378">Hydrolase</keyword>
<evidence type="ECO:0000256" key="1">
    <source>
        <dbReference type="ARBA" id="ARBA00001936"/>
    </source>
</evidence>
<name>A0A7W2AQ13_9BACL</name>
<keyword evidence="5" id="KW-0464">Manganese</keyword>
<dbReference type="Pfam" id="PF01321">
    <property type="entry name" value="Creatinase_N"/>
    <property type="match status" value="1"/>
</dbReference>
<dbReference type="PANTHER" id="PTHR46112">
    <property type="entry name" value="AMINOPEPTIDASE"/>
    <property type="match status" value="1"/>
</dbReference>
<keyword evidence="9" id="KW-1185">Reference proteome</keyword>
<accession>A0A7W2AQ13</accession>
<dbReference type="InterPro" id="IPR001131">
    <property type="entry name" value="Peptidase_M24B_aminopep-P_CS"/>
</dbReference>
<protein>
    <submittedName>
        <fullName evidence="8">Aminopeptidase P family protein</fullName>
    </submittedName>
</protein>
<dbReference type="Pfam" id="PF00557">
    <property type="entry name" value="Peptidase_M24"/>
    <property type="match status" value="1"/>
</dbReference>
<keyword evidence="3" id="KW-0479">Metal-binding</keyword>